<dbReference type="PANTHER" id="PTHR43685:SF2">
    <property type="entry name" value="GLYCOSYLTRANSFERASE 2-LIKE DOMAIN-CONTAINING PROTEIN"/>
    <property type="match status" value="1"/>
</dbReference>
<dbReference type="Proteomes" id="UP000753908">
    <property type="component" value="Unassembled WGS sequence"/>
</dbReference>
<accession>A0A951PFX6</accession>
<reference evidence="2" key="1">
    <citation type="submission" date="2021-05" db="EMBL/GenBank/DDBJ databases">
        <authorList>
            <person name="Pietrasiak N."/>
            <person name="Ward R."/>
            <person name="Stajich J.E."/>
            <person name="Kurbessoian T."/>
        </authorList>
    </citation>
    <scope>NUCLEOTIDE SEQUENCE</scope>
    <source>
        <strain evidence="2">CPER-KK1</strain>
    </source>
</reference>
<sequence length="328" mass="37316">MPLISVIIPVYNGEKTIRETIESVLNQSFQDFEIIVIDDGSNDATLEVVNSIQDPRLKVFSYPNARQAASRNRGFSHSTGEFIAFLDADDLWTPNKLEAQLKALQDNPQAAVAYSWSNCIDETGQFLREASHSTLSGDVYPKLLLCDFLDNGSNPLIRRQALIEAGSFDESLPPAEDWDMWLRLAARYHFVAVPYPHILYRQSPNSESANLCRMASACARVIEQAFTQAPNSLQHLKKHSLANLYKYLIFRCFERFPTRSRSLVAATFLWSAASNDPSLLRRRVTWKILLTIVLVVLLSPQLAQRVIRKTKRLSNLHIILLHMRLEPF</sequence>
<evidence type="ECO:0000313" key="3">
    <source>
        <dbReference type="Proteomes" id="UP000753908"/>
    </source>
</evidence>
<proteinExistence type="predicted"/>
<dbReference type="AlphaFoldDB" id="A0A951PFX6"/>
<dbReference type="EMBL" id="JAHHIF010000002">
    <property type="protein sequence ID" value="MBW4543080.1"/>
    <property type="molecule type" value="Genomic_DNA"/>
</dbReference>
<comment type="caution">
    <text evidence="2">The sequence shown here is derived from an EMBL/GenBank/DDBJ whole genome shotgun (WGS) entry which is preliminary data.</text>
</comment>
<keyword evidence="2" id="KW-0808">Transferase</keyword>
<dbReference type="PANTHER" id="PTHR43685">
    <property type="entry name" value="GLYCOSYLTRANSFERASE"/>
    <property type="match status" value="1"/>
</dbReference>
<evidence type="ECO:0000259" key="1">
    <source>
        <dbReference type="Pfam" id="PF10111"/>
    </source>
</evidence>
<organism evidence="2 3">
    <name type="scientific">Symplocastrum torsivum CPER-KK1</name>
    <dbReference type="NCBI Taxonomy" id="450513"/>
    <lineage>
        <taxon>Bacteria</taxon>
        <taxon>Bacillati</taxon>
        <taxon>Cyanobacteriota</taxon>
        <taxon>Cyanophyceae</taxon>
        <taxon>Oscillatoriophycideae</taxon>
        <taxon>Oscillatoriales</taxon>
        <taxon>Microcoleaceae</taxon>
        <taxon>Symplocastrum</taxon>
    </lineage>
</organism>
<dbReference type="Pfam" id="PF10111">
    <property type="entry name" value="Glyco_tranf_2_2"/>
    <property type="match status" value="1"/>
</dbReference>
<feature type="domain" description="Glycosyltransferase 2-like prokaryotic type" evidence="1">
    <location>
        <begin position="5"/>
        <end position="251"/>
    </location>
</feature>
<dbReference type="InterPro" id="IPR019290">
    <property type="entry name" value="GlycosylTrfase-like_prok"/>
</dbReference>
<dbReference type="SUPFAM" id="SSF53448">
    <property type="entry name" value="Nucleotide-diphospho-sugar transferases"/>
    <property type="match status" value="1"/>
</dbReference>
<gene>
    <name evidence="2" type="ORF">KME25_01325</name>
</gene>
<name>A0A951PFX6_9CYAN</name>
<dbReference type="Gene3D" id="3.90.550.10">
    <property type="entry name" value="Spore Coat Polysaccharide Biosynthesis Protein SpsA, Chain A"/>
    <property type="match status" value="1"/>
</dbReference>
<dbReference type="EC" id="2.4.-.-" evidence="2"/>
<dbReference type="InterPro" id="IPR029044">
    <property type="entry name" value="Nucleotide-diphossugar_trans"/>
</dbReference>
<evidence type="ECO:0000313" key="2">
    <source>
        <dbReference type="EMBL" id="MBW4543080.1"/>
    </source>
</evidence>
<protein>
    <submittedName>
        <fullName evidence="2">Glycosyltransferase</fullName>
        <ecNumber evidence="2">2.4.-.-</ecNumber>
    </submittedName>
</protein>
<reference evidence="2" key="2">
    <citation type="journal article" date="2022" name="Microbiol. Resour. Announc.">
        <title>Metagenome Sequencing to Explore Phylogenomics of Terrestrial Cyanobacteria.</title>
        <authorList>
            <person name="Ward R.D."/>
            <person name="Stajich J.E."/>
            <person name="Johansen J.R."/>
            <person name="Huntemann M."/>
            <person name="Clum A."/>
            <person name="Foster B."/>
            <person name="Foster B."/>
            <person name="Roux S."/>
            <person name="Palaniappan K."/>
            <person name="Varghese N."/>
            <person name="Mukherjee S."/>
            <person name="Reddy T.B.K."/>
            <person name="Daum C."/>
            <person name="Copeland A."/>
            <person name="Chen I.A."/>
            <person name="Ivanova N.N."/>
            <person name="Kyrpides N.C."/>
            <person name="Shapiro N."/>
            <person name="Eloe-Fadrosh E.A."/>
            <person name="Pietrasiak N."/>
        </authorList>
    </citation>
    <scope>NUCLEOTIDE SEQUENCE</scope>
    <source>
        <strain evidence="2">CPER-KK1</strain>
    </source>
</reference>
<keyword evidence="2" id="KW-0328">Glycosyltransferase</keyword>
<dbReference type="GO" id="GO:0016757">
    <property type="term" value="F:glycosyltransferase activity"/>
    <property type="evidence" value="ECO:0007669"/>
    <property type="project" value="UniProtKB-KW"/>
</dbReference>
<dbReference type="InterPro" id="IPR050834">
    <property type="entry name" value="Glycosyltransf_2"/>
</dbReference>